<dbReference type="AlphaFoldDB" id="A0A5D3BKV1"/>
<keyword evidence="1" id="KW-0675">Receptor</keyword>
<evidence type="ECO:0000313" key="1">
    <source>
        <dbReference type="EMBL" id="TYJ99644.1"/>
    </source>
</evidence>
<name>A0A5D3BKV1_CUCMM</name>
<accession>A0A5D3BKV1</accession>
<protein>
    <submittedName>
        <fullName evidence="1">Receptor-like protein 12</fullName>
    </submittedName>
</protein>
<dbReference type="Proteomes" id="UP000321947">
    <property type="component" value="Unassembled WGS sequence"/>
</dbReference>
<gene>
    <name evidence="1" type="ORF">E5676_scaffold562G00170</name>
</gene>
<dbReference type="EMBL" id="SSTD01017617">
    <property type="protein sequence ID" value="TYJ99644.1"/>
    <property type="molecule type" value="Genomic_DNA"/>
</dbReference>
<reference evidence="1 2" key="1">
    <citation type="submission" date="2019-08" db="EMBL/GenBank/DDBJ databases">
        <title>Draft genome sequences of two oriental melons (Cucumis melo L. var makuwa).</title>
        <authorList>
            <person name="Kwon S.-Y."/>
        </authorList>
    </citation>
    <scope>NUCLEOTIDE SEQUENCE [LARGE SCALE GENOMIC DNA]</scope>
    <source>
        <strain evidence="2">cv. Chang Bougi</strain>
        <tissue evidence="1">Leaf</tissue>
    </source>
</reference>
<comment type="caution">
    <text evidence="1">The sequence shown here is derived from an EMBL/GenBank/DDBJ whole genome shotgun (WGS) entry which is preliminary data.</text>
</comment>
<evidence type="ECO:0000313" key="2">
    <source>
        <dbReference type="Proteomes" id="UP000321947"/>
    </source>
</evidence>
<organism evidence="1 2">
    <name type="scientific">Cucumis melo var. makuwa</name>
    <name type="common">Oriental melon</name>
    <dbReference type="NCBI Taxonomy" id="1194695"/>
    <lineage>
        <taxon>Eukaryota</taxon>
        <taxon>Viridiplantae</taxon>
        <taxon>Streptophyta</taxon>
        <taxon>Embryophyta</taxon>
        <taxon>Tracheophyta</taxon>
        <taxon>Spermatophyta</taxon>
        <taxon>Magnoliopsida</taxon>
        <taxon>eudicotyledons</taxon>
        <taxon>Gunneridae</taxon>
        <taxon>Pentapetalae</taxon>
        <taxon>rosids</taxon>
        <taxon>fabids</taxon>
        <taxon>Cucurbitales</taxon>
        <taxon>Cucurbitaceae</taxon>
        <taxon>Benincaseae</taxon>
        <taxon>Cucumis</taxon>
    </lineage>
</organism>
<sequence>MDSMHEGTSTTRLPMLDGVNYGYWKARMIAFLKSVDSKCWKAVLTEWEPSCTKDDVGKIMLKLEITWTKEEDEKSLGNS</sequence>
<proteinExistence type="predicted"/>